<dbReference type="Gene3D" id="3.40.50.720">
    <property type="entry name" value="NAD(P)-binding Rossmann-like Domain"/>
    <property type="match status" value="1"/>
</dbReference>
<dbReference type="STRING" id="197461.A3843_14385"/>
<dbReference type="PROSITE" id="PS00061">
    <property type="entry name" value="ADH_SHORT"/>
    <property type="match status" value="1"/>
</dbReference>
<gene>
    <name evidence="4" type="ORF">A3843_14385</name>
</gene>
<dbReference type="Gene3D" id="3.90.25.10">
    <property type="entry name" value="UDP-galactose 4-epimerase, domain 1"/>
    <property type="match status" value="1"/>
</dbReference>
<protein>
    <recommendedName>
        <fullName evidence="3">NAD-dependent epimerase/dehydratase domain-containing protein</fullName>
    </recommendedName>
</protein>
<reference evidence="4 5" key="1">
    <citation type="submission" date="2016-03" db="EMBL/GenBank/DDBJ databases">
        <title>Genome sequence of Nesiotobacter sp. nov., a moderately halophilic alphaproteobacterium isolated from the Yellow Sea, China.</title>
        <authorList>
            <person name="Zhang G."/>
            <person name="Zhang R."/>
        </authorList>
    </citation>
    <scope>NUCLEOTIDE SEQUENCE [LARGE SCALE GENOMIC DNA]</scope>
    <source>
        <strain evidence="4 5">WB1-6</strain>
    </source>
</reference>
<organism evidence="4 5">
    <name type="scientific">Pseudovibrio exalbescens</name>
    <dbReference type="NCBI Taxonomy" id="197461"/>
    <lineage>
        <taxon>Bacteria</taxon>
        <taxon>Pseudomonadati</taxon>
        <taxon>Pseudomonadota</taxon>
        <taxon>Alphaproteobacteria</taxon>
        <taxon>Hyphomicrobiales</taxon>
        <taxon>Stappiaceae</taxon>
        <taxon>Pseudovibrio</taxon>
    </lineage>
</organism>
<sequence length="328" mass="35219">MRWVITGGCGFVGAALVNHLWQQHRSSIRVVDRLSAGKADALHPVPHKILKTLPTANTWSENQVDVFAFDISDAAAAQFVSQEADIIVHLAANTGVQPSIADPMMDCQSNVLGTLAYLEAARASNPKRFVFASSGAPVGAAPAPVHEGVIPRPLSPYGASKLAGEGYCSAYHHSYGLDTVSLRFSNLYGPGSKHKTSVIAKFCDAILQGETIAINGTGTQTRDFLYVDDAVGAIMRAAFTNGIGGELYQLGNGRPTSILEILHLLEQQAKRQGLSMPPVRHSSPLSGEVQDTYALTRKVQQHLNWKPEVDLETGLERTLQSFLPQAAP</sequence>
<comment type="caution">
    <text evidence="4">The sequence shown here is derived from an EMBL/GenBank/DDBJ whole genome shotgun (WGS) entry which is preliminary data.</text>
</comment>
<proteinExistence type="inferred from homology"/>
<dbReference type="SUPFAM" id="SSF51735">
    <property type="entry name" value="NAD(P)-binding Rossmann-fold domains"/>
    <property type="match status" value="1"/>
</dbReference>
<evidence type="ECO:0000313" key="5">
    <source>
        <dbReference type="Proteomes" id="UP000185783"/>
    </source>
</evidence>
<feature type="domain" description="NAD-dependent epimerase/dehydratase" evidence="3">
    <location>
        <begin position="4"/>
        <end position="251"/>
    </location>
</feature>
<dbReference type="EMBL" id="LVVZ01000022">
    <property type="protein sequence ID" value="OKL42940.1"/>
    <property type="molecule type" value="Genomic_DNA"/>
</dbReference>
<name>A0A1U7JDW5_9HYPH</name>
<dbReference type="Pfam" id="PF01370">
    <property type="entry name" value="Epimerase"/>
    <property type="match status" value="1"/>
</dbReference>
<evidence type="ECO:0000313" key="4">
    <source>
        <dbReference type="EMBL" id="OKL42940.1"/>
    </source>
</evidence>
<dbReference type="Proteomes" id="UP000185783">
    <property type="component" value="Unassembled WGS sequence"/>
</dbReference>
<dbReference type="InterPro" id="IPR020904">
    <property type="entry name" value="Sc_DH/Rdtase_CS"/>
</dbReference>
<dbReference type="AlphaFoldDB" id="A0A1U7JDW5"/>
<dbReference type="PRINTS" id="PR01713">
    <property type="entry name" value="NUCEPIMERASE"/>
</dbReference>
<comment type="similarity">
    <text evidence="2">Belongs to the NAD(P)-dependent epimerase/dehydratase family.</text>
</comment>
<evidence type="ECO:0000259" key="3">
    <source>
        <dbReference type="Pfam" id="PF01370"/>
    </source>
</evidence>
<evidence type="ECO:0000256" key="2">
    <source>
        <dbReference type="ARBA" id="ARBA00007637"/>
    </source>
</evidence>
<accession>A0A1U7JDW5</accession>
<dbReference type="PANTHER" id="PTHR43000">
    <property type="entry name" value="DTDP-D-GLUCOSE 4,6-DEHYDRATASE-RELATED"/>
    <property type="match status" value="1"/>
</dbReference>
<dbReference type="InterPro" id="IPR036291">
    <property type="entry name" value="NAD(P)-bd_dom_sf"/>
</dbReference>
<comment type="pathway">
    <text evidence="1">Bacterial outer membrane biogenesis; LPS O-antigen biosynthesis.</text>
</comment>
<dbReference type="InterPro" id="IPR001509">
    <property type="entry name" value="Epimerase_deHydtase"/>
</dbReference>
<evidence type="ECO:0000256" key="1">
    <source>
        <dbReference type="ARBA" id="ARBA00005125"/>
    </source>
</evidence>
<dbReference type="RefSeq" id="WP_028482731.1">
    <property type="nucleotide sequence ID" value="NZ_LVVZ01000022.1"/>
</dbReference>
<keyword evidence="5" id="KW-1185">Reference proteome</keyword>